<keyword evidence="1" id="KW-0812">Transmembrane</keyword>
<feature type="transmembrane region" description="Helical" evidence="1">
    <location>
        <begin position="157"/>
        <end position="175"/>
    </location>
</feature>
<feature type="domain" description="Acyltransferase 3" evidence="2">
    <location>
        <begin position="40"/>
        <end position="317"/>
    </location>
</feature>
<feature type="transmembrane region" description="Helical" evidence="1">
    <location>
        <begin position="71"/>
        <end position="91"/>
    </location>
</feature>
<dbReference type="InterPro" id="IPR002656">
    <property type="entry name" value="Acyl_transf_3_dom"/>
</dbReference>
<evidence type="ECO:0000256" key="1">
    <source>
        <dbReference type="SAM" id="Phobius"/>
    </source>
</evidence>
<feature type="transmembrane region" description="Helical" evidence="1">
    <location>
        <begin position="39"/>
        <end position="59"/>
    </location>
</feature>
<protein>
    <recommendedName>
        <fullName evidence="2">Acyltransferase 3 domain-containing protein</fullName>
    </recommendedName>
</protein>
<reference evidence="3 4" key="1">
    <citation type="submission" date="2018-02" db="EMBL/GenBank/DDBJ databases">
        <title>Comparative genomes isolates from brazilian mangrove.</title>
        <authorList>
            <person name="Araujo J.E."/>
            <person name="Taketani R.G."/>
            <person name="Silva M.C.P."/>
            <person name="Loureco M.V."/>
            <person name="Andreote F.D."/>
        </authorList>
    </citation>
    <scope>NUCLEOTIDE SEQUENCE [LARGE SCALE GENOMIC DNA]</scope>
    <source>
        <strain evidence="3 4">Nap-Phe MGV</strain>
    </source>
</reference>
<dbReference type="Proteomes" id="UP000237819">
    <property type="component" value="Unassembled WGS sequence"/>
</dbReference>
<organism evidence="3 4">
    <name type="scientific">Blastopirellula marina</name>
    <dbReference type="NCBI Taxonomy" id="124"/>
    <lineage>
        <taxon>Bacteria</taxon>
        <taxon>Pseudomonadati</taxon>
        <taxon>Planctomycetota</taxon>
        <taxon>Planctomycetia</taxon>
        <taxon>Pirellulales</taxon>
        <taxon>Pirellulaceae</taxon>
        <taxon>Blastopirellula</taxon>
    </lineage>
</organism>
<accession>A0A2S8GHS2</accession>
<gene>
    <name evidence="3" type="ORF">C5Y93_20900</name>
</gene>
<evidence type="ECO:0000259" key="2">
    <source>
        <dbReference type="Pfam" id="PF01757"/>
    </source>
</evidence>
<keyword evidence="1" id="KW-1133">Transmembrane helix</keyword>
<dbReference type="GO" id="GO:0016747">
    <property type="term" value="F:acyltransferase activity, transferring groups other than amino-acyl groups"/>
    <property type="evidence" value="ECO:0007669"/>
    <property type="project" value="InterPro"/>
</dbReference>
<dbReference type="Pfam" id="PF01757">
    <property type="entry name" value="Acyl_transf_3"/>
    <property type="match status" value="1"/>
</dbReference>
<evidence type="ECO:0000313" key="3">
    <source>
        <dbReference type="EMBL" id="PQO44002.1"/>
    </source>
</evidence>
<dbReference type="EMBL" id="PUHZ01000021">
    <property type="protein sequence ID" value="PQO44002.1"/>
    <property type="molecule type" value="Genomic_DNA"/>
</dbReference>
<dbReference type="AlphaFoldDB" id="A0A2S8GHS2"/>
<comment type="caution">
    <text evidence="3">The sequence shown here is derived from an EMBL/GenBank/DDBJ whole genome shotgun (WGS) entry which is preliminary data.</text>
</comment>
<evidence type="ECO:0000313" key="4">
    <source>
        <dbReference type="Proteomes" id="UP000237819"/>
    </source>
</evidence>
<feature type="transmembrane region" description="Helical" evidence="1">
    <location>
        <begin position="111"/>
        <end position="128"/>
    </location>
</feature>
<keyword evidence="1" id="KW-0472">Membrane</keyword>
<sequence length="345" mass="37843">MFSITLRFPDFASPPACRMNSDVKNPLASRAPAKTIERLVWLDAARLMAMGMVALQHLITICDVQPPRMLLGLDPGQVGVAMFFAISGLLAAQGKQGHPVSWLSKRLSRIYLPYWIAVTGVLTANYITQYKPAPLSLVLAEYAGIVGWTHRGDIIGVYFWFVSLLLFCYLLAAAVKFDRRILPLLVVAAIVWLRWDVGYASNTLAFLTGLSLGQLGMRPSFKWTMAVTVVAGALTIVVHQGFACVSIAGMTILTTAIPFSLHEQAEKVIAKLSEMSYHFYLAHVPFYLAADKLFPNHLFMVFVLGTAGAMVGAVALYVMDAYLRKGIAALLPVRRGLEPEPQPKA</sequence>
<name>A0A2S8GHS2_9BACT</name>
<proteinExistence type="predicted"/>
<feature type="transmembrane region" description="Helical" evidence="1">
    <location>
        <begin position="298"/>
        <end position="318"/>
    </location>
</feature>